<evidence type="ECO:0000256" key="5">
    <source>
        <dbReference type="ARBA" id="ARBA00022598"/>
    </source>
</evidence>
<comment type="subcellular location">
    <subcellularLocation>
        <location evidence="1 11">Cytoplasm</location>
    </subcellularLocation>
</comment>
<protein>
    <recommendedName>
        <fullName evidence="11">Arginine--tRNA ligase</fullName>
        <ecNumber evidence="11">6.1.1.19</ecNumber>
    </recommendedName>
    <alternativeName>
        <fullName evidence="11">Arginyl-tRNA synthetase</fullName>
        <shortName evidence="11">ArgRS</shortName>
    </alternativeName>
</protein>
<dbReference type="FunFam" id="3.40.50.620:FF:000116">
    <property type="entry name" value="Arginine--tRNA ligase"/>
    <property type="match status" value="1"/>
</dbReference>
<dbReference type="InterPro" id="IPR008909">
    <property type="entry name" value="DALR_anticod-bd"/>
</dbReference>
<evidence type="ECO:0000256" key="4">
    <source>
        <dbReference type="ARBA" id="ARBA00022490"/>
    </source>
</evidence>
<evidence type="ECO:0000256" key="8">
    <source>
        <dbReference type="ARBA" id="ARBA00022917"/>
    </source>
</evidence>
<dbReference type="SUPFAM" id="SSF52374">
    <property type="entry name" value="Nucleotidylyl transferase"/>
    <property type="match status" value="1"/>
</dbReference>
<evidence type="ECO:0000259" key="13">
    <source>
        <dbReference type="SMART" id="SM00836"/>
    </source>
</evidence>
<dbReference type="SUPFAM" id="SSF47323">
    <property type="entry name" value="Anticodon-binding domain of a subclass of class I aminoacyl-tRNA synthetases"/>
    <property type="match status" value="1"/>
</dbReference>
<dbReference type="InterPro" id="IPR014729">
    <property type="entry name" value="Rossmann-like_a/b/a_fold"/>
</dbReference>
<keyword evidence="6 11" id="KW-0547">Nucleotide-binding</keyword>
<keyword evidence="9 11" id="KW-0030">Aminoacyl-tRNA synthetase</keyword>
<feature type="domain" description="Arginyl tRNA synthetase N-terminal" evidence="14">
    <location>
        <begin position="4"/>
        <end position="84"/>
    </location>
</feature>
<dbReference type="SUPFAM" id="SSF55190">
    <property type="entry name" value="Arginyl-tRNA synthetase (ArgRS), N-terminal 'additional' domain"/>
    <property type="match status" value="1"/>
</dbReference>
<dbReference type="Gene3D" id="1.10.730.10">
    <property type="entry name" value="Isoleucyl-tRNA Synthetase, Domain 1"/>
    <property type="match status" value="1"/>
</dbReference>
<comment type="catalytic activity">
    <reaction evidence="10 11">
        <text>tRNA(Arg) + L-arginine + ATP = L-arginyl-tRNA(Arg) + AMP + diphosphate</text>
        <dbReference type="Rhea" id="RHEA:20301"/>
        <dbReference type="Rhea" id="RHEA-COMP:9658"/>
        <dbReference type="Rhea" id="RHEA-COMP:9673"/>
        <dbReference type="ChEBI" id="CHEBI:30616"/>
        <dbReference type="ChEBI" id="CHEBI:32682"/>
        <dbReference type="ChEBI" id="CHEBI:33019"/>
        <dbReference type="ChEBI" id="CHEBI:78442"/>
        <dbReference type="ChEBI" id="CHEBI:78513"/>
        <dbReference type="ChEBI" id="CHEBI:456215"/>
        <dbReference type="EC" id="6.1.1.19"/>
    </reaction>
</comment>
<evidence type="ECO:0000313" key="16">
    <source>
        <dbReference type="Proteomes" id="UP000178870"/>
    </source>
</evidence>
<evidence type="ECO:0000256" key="1">
    <source>
        <dbReference type="ARBA" id="ARBA00004496"/>
    </source>
</evidence>
<dbReference type="Gene3D" id="3.30.1360.70">
    <property type="entry name" value="Arginyl tRNA synthetase N-terminal domain"/>
    <property type="match status" value="1"/>
</dbReference>
<organism evidence="15 16">
    <name type="scientific">Candidatus Woesebacteria bacterium RIFCSPHIGHO2_01_FULL_44_21</name>
    <dbReference type="NCBI Taxonomy" id="1802503"/>
    <lineage>
        <taxon>Bacteria</taxon>
        <taxon>Candidatus Woeseibacteriota</taxon>
    </lineage>
</organism>
<keyword evidence="8 11" id="KW-0648">Protein biosynthesis</keyword>
<dbReference type="AlphaFoldDB" id="A0A1F7Z1Q1"/>
<dbReference type="InterPro" id="IPR036695">
    <property type="entry name" value="Arg-tRNA-synth_N_sf"/>
</dbReference>
<evidence type="ECO:0000256" key="3">
    <source>
        <dbReference type="ARBA" id="ARBA00011245"/>
    </source>
</evidence>
<proteinExistence type="inferred from homology"/>
<gene>
    <name evidence="11" type="primary">argS</name>
    <name evidence="15" type="ORF">A2803_04945</name>
</gene>
<keyword evidence="7 11" id="KW-0067">ATP-binding</keyword>
<dbReference type="PANTHER" id="PTHR11956:SF5">
    <property type="entry name" value="ARGININE--TRNA LIGASE, CYTOPLASMIC"/>
    <property type="match status" value="1"/>
</dbReference>
<dbReference type="InterPro" id="IPR009080">
    <property type="entry name" value="tRNAsynth_Ia_anticodon-bd"/>
</dbReference>
<dbReference type="GO" id="GO:0005737">
    <property type="term" value="C:cytoplasm"/>
    <property type="evidence" value="ECO:0007669"/>
    <property type="project" value="UniProtKB-SubCell"/>
</dbReference>
<accession>A0A1F7Z1Q1</accession>
<dbReference type="FunFam" id="1.10.730.10:FF:000006">
    <property type="entry name" value="Arginyl-tRNA synthetase 2, mitochondrial"/>
    <property type="match status" value="1"/>
</dbReference>
<dbReference type="InterPro" id="IPR035684">
    <property type="entry name" value="ArgRS_core"/>
</dbReference>
<dbReference type="CDD" id="cd00671">
    <property type="entry name" value="ArgRS_core"/>
    <property type="match status" value="1"/>
</dbReference>
<evidence type="ECO:0000256" key="10">
    <source>
        <dbReference type="ARBA" id="ARBA00049339"/>
    </source>
</evidence>
<keyword evidence="4 11" id="KW-0963">Cytoplasm</keyword>
<evidence type="ECO:0000256" key="2">
    <source>
        <dbReference type="ARBA" id="ARBA00005594"/>
    </source>
</evidence>
<dbReference type="InterPro" id="IPR001278">
    <property type="entry name" value="Arg-tRNA-ligase"/>
</dbReference>
<evidence type="ECO:0000256" key="6">
    <source>
        <dbReference type="ARBA" id="ARBA00022741"/>
    </source>
</evidence>
<dbReference type="Pfam" id="PF05746">
    <property type="entry name" value="DALR_1"/>
    <property type="match status" value="1"/>
</dbReference>
<evidence type="ECO:0000256" key="12">
    <source>
        <dbReference type="RuleBase" id="RU363038"/>
    </source>
</evidence>
<dbReference type="PRINTS" id="PR01038">
    <property type="entry name" value="TRNASYNTHARG"/>
</dbReference>
<feature type="short sequence motif" description="'HIGH' region" evidence="11">
    <location>
        <begin position="124"/>
        <end position="134"/>
    </location>
</feature>
<dbReference type="EC" id="6.1.1.19" evidence="11"/>
<dbReference type="Proteomes" id="UP000178870">
    <property type="component" value="Unassembled WGS sequence"/>
</dbReference>
<comment type="similarity">
    <text evidence="2 11 12">Belongs to the class-I aminoacyl-tRNA synthetase family.</text>
</comment>
<comment type="caution">
    <text evidence="15">The sequence shown here is derived from an EMBL/GenBank/DDBJ whole genome shotgun (WGS) entry which is preliminary data.</text>
</comment>
<dbReference type="GO" id="GO:0004814">
    <property type="term" value="F:arginine-tRNA ligase activity"/>
    <property type="evidence" value="ECO:0007669"/>
    <property type="project" value="UniProtKB-UniRule"/>
</dbReference>
<feature type="domain" description="DALR anticodon binding" evidence="13">
    <location>
        <begin position="446"/>
        <end position="556"/>
    </location>
</feature>
<dbReference type="GO" id="GO:0006420">
    <property type="term" value="P:arginyl-tRNA aminoacylation"/>
    <property type="evidence" value="ECO:0007669"/>
    <property type="project" value="UniProtKB-UniRule"/>
</dbReference>
<sequence length="556" mass="63347">MIKDEIIIALQQVTGSEDIKLDMPSNKDHGDYATSVAITLAKRQKKNPLELARELVSKLENDSELRRVVSKIEVADPGFINFRVSDEALVDNILHPLTPSSKLEEGQGGVLSGERKAVVEYSSPNIAKPFGIGHFRSTIIGDAVANLLEATGWKVYRDNHLGDWGTQFGKLIYKLKSVNRENLTIKDLVDLYVEFHKEAEQDPTLEDKAREEFKKLEEGEPENRKIWQFCVDVSLKEFKRVYDVLGIKFTENDGLGYGESYFEHMIKPVIDELQEKGLLKSGEDDAKLVFFPDDKYPPLMIVKKDGTTLYATRDLATDKFRLDKYGRDVVIVNEVGAEQSLYFEQLFELEKMLGWVKEDQRVHIKHGFFRFVDRKMSTRKGDIIWLDDVIAQAIEKARKFGSDEKLSKTVAVGALKWNELKRDPIKDIVFDWDEILSMDGNSGPYLQYTYARTASILSKVVPEKQSISEPFDEKEKSVARVLIHFPEIVQSAAINYSPHVLANYLFSLAQEFNSFYNAERVLGHEREEARLLLTEAVGNVIKKGLDLLGIEAPEKM</sequence>
<dbReference type="InterPro" id="IPR005148">
    <property type="entry name" value="Arg-tRNA-synth_N"/>
</dbReference>
<keyword evidence="5 11" id="KW-0436">Ligase</keyword>
<dbReference type="GO" id="GO:0005524">
    <property type="term" value="F:ATP binding"/>
    <property type="evidence" value="ECO:0007669"/>
    <property type="project" value="UniProtKB-UniRule"/>
</dbReference>
<dbReference type="SMART" id="SM00836">
    <property type="entry name" value="DALR_1"/>
    <property type="match status" value="1"/>
</dbReference>
<dbReference type="CDD" id="cd07956">
    <property type="entry name" value="Anticodon_Ia_Arg"/>
    <property type="match status" value="1"/>
</dbReference>
<dbReference type="HAMAP" id="MF_00123">
    <property type="entry name" value="Arg_tRNA_synth"/>
    <property type="match status" value="1"/>
</dbReference>
<dbReference type="Pfam" id="PF03485">
    <property type="entry name" value="Arg_tRNA_synt_N"/>
    <property type="match status" value="1"/>
</dbReference>
<evidence type="ECO:0000256" key="7">
    <source>
        <dbReference type="ARBA" id="ARBA00022840"/>
    </source>
</evidence>
<evidence type="ECO:0000259" key="14">
    <source>
        <dbReference type="SMART" id="SM01016"/>
    </source>
</evidence>
<name>A0A1F7Z1Q1_9BACT</name>
<dbReference type="PANTHER" id="PTHR11956">
    <property type="entry name" value="ARGINYL-TRNA SYNTHETASE"/>
    <property type="match status" value="1"/>
</dbReference>
<evidence type="ECO:0000256" key="11">
    <source>
        <dbReference type="HAMAP-Rule" id="MF_00123"/>
    </source>
</evidence>
<evidence type="ECO:0000313" key="15">
    <source>
        <dbReference type="EMBL" id="OGM33431.1"/>
    </source>
</evidence>
<reference evidence="15 16" key="1">
    <citation type="journal article" date="2016" name="Nat. Commun.">
        <title>Thousands of microbial genomes shed light on interconnected biogeochemical processes in an aquifer system.</title>
        <authorList>
            <person name="Anantharaman K."/>
            <person name="Brown C.T."/>
            <person name="Hug L.A."/>
            <person name="Sharon I."/>
            <person name="Castelle C.J."/>
            <person name="Probst A.J."/>
            <person name="Thomas B.C."/>
            <person name="Singh A."/>
            <person name="Wilkins M.J."/>
            <person name="Karaoz U."/>
            <person name="Brodie E.L."/>
            <person name="Williams K.H."/>
            <person name="Hubbard S.S."/>
            <person name="Banfield J.F."/>
        </authorList>
    </citation>
    <scope>NUCLEOTIDE SEQUENCE [LARGE SCALE GENOMIC DNA]</scope>
</reference>
<dbReference type="Gene3D" id="3.40.50.620">
    <property type="entry name" value="HUPs"/>
    <property type="match status" value="1"/>
</dbReference>
<comment type="subunit">
    <text evidence="3 11">Monomer.</text>
</comment>
<evidence type="ECO:0000256" key="9">
    <source>
        <dbReference type="ARBA" id="ARBA00023146"/>
    </source>
</evidence>
<dbReference type="SMART" id="SM01016">
    <property type="entry name" value="Arg_tRNA_synt_N"/>
    <property type="match status" value="1"/>
</dbReference>
<dbReference type="NCBIfam" id="TIGR00456">
    <property type="entry name" value="argS"/>
    <property type="match status" value="1"/>
</dbReference>
<dbReference type="Pfam" id="PF00750">
    <property type="entry name" value="tRNA-synt_1d"/>
    <property type="match status" value="1"/>
</dbReference>
<dbReference type="EMBL" id="MGGP01000002">
    <property type="protein sequence ID" value="OGM33431.1"/>
    <property type="molecule type" value="Genomic_DNA"/>
</dbReference>